<dbReference type="Pfam" id="PF03591">
    <property type="entry name" value="AzlC"/>
    <property type="match status" value="1"/>
</dbReference>
<dbReference type="Proteomes" id="UP000035721">
    <property type="component" value="Unassembled WGS sequence"/>
</dbReference>
<dbReference type="InterPro" id="IPR011606">
    <property type="entry name" value="Brnchd-chn_aa_trnsp_permease"/>
</dbReference>
<keyword evidence="4" id="KW-1003">Cell membrane</keyword>
<dbReference type="EMBL" id="CAJB01000031">
    <property type="protein sequence ID" value="CCH76435.1"/>
    <property type="molecule type" value="Genomic_DNA"/>
</dbReference>
<keyword evidence="5 8" id="KW-0812">Transmembrane</keyword>
<name>A0A077LWW6_9MICO</name>
<protein>
    <submittedName>
        <fullName evidence="9">Putative membrane protein</fullName>
    </submittedName>
</protein>
<dbReference type="PANTHER" id="PTHR34979">
    <property type="entry name" value="INNER MEMBRANE PROTEIN YGAZ"/>
    <property type="match status" value="1"/>
</dbReference>
<accession>A0A077LWW6</accession>
<dbReference type="RefSeq" id="WP_048553208.1">
    <property type="nucleotide sequence ID" value="NZ_HF570958.1"/>
</dbReference>
<keyword evidence="7 8" id="KW-0472">Membrane</keyword>
<comment type="subcellular location">
    <subcellularLocation>
        <location evidence="1">Cell membrane</location>
        <topology evidence="1">Multi-pass membrane protein</topology>
    </subcellularLocation>
</comment>
<evidence type="ECO:0000256" key="3">
    <source>
        <dbReference type="ARBA" id="ARBA00022448"/>
    </source>
</evidence>
<keyword evidence="3" id="KW-0813">Transport</keyword>
<feature type="transmembrane region" description="Helical" evidence="8">
    <location>
        <begin position="133"/>
        <end position="157"/>
    </location>
</feature>
<reference evidence="9 10" key="1">
    <citation type="journal article" date="2013" name="ISME J.">
        <title>A metabolic model for members of the genus Tetrasphaera involved in enhanced biological phosphorus removal.</title>
        <authorList>
            <person name="Kristiansen R."/>
            <person name="Nguyen H.T.T."/>
            <person name="Saunders A.M."/>
            <person name="Nielsen J.L."/>
            <person name="Wimmer R."/>
            <person name="Le V.Q."/>
            <person name="McIlroy S.J."/>
            <person name="Petrovski S."/>
            <person name="Seviour R.J."/>
            <person name="Calteau A."/>
            <person name="Nielsen K.L."/>
            <person name="Nielsen P.H."/>
        </authorList>
    </citation>
    <scope>NUCLEOTIDE SEQUENCE [LARGE SCALE GENOMIC DNA]</scope>
    <source>
        <strain evidence="9 10">T1-X7</strain>
    </source>
</reference>
<dbReference type="PANTHER" id="PTHR34979:SF1">
    <property type="entry name" value="INNER MEMBRANE PROTEIN YGAZ"/>
    <property type="match status" value="1"/>
</dbReference>
<dbReference type="AlphaFoldDB" id="A0A077LWW6"/>
<evidence type="ECO:0000256" key="1">
    <source>
        <dbReference type="ARBA" id="ARBA00004651"/>
    </source>
</evidence>
<comment type="caution">
    <text evidence="9">The sequence shown here is derived from an EMBL/GenBank/DDBJ whole genome shotgun (WGS) entry which is preliminary data.</text>
</comment>
<dbReference type="GO" id="GO:0005886">
    <property type="term" value="C:plasma membrane"/>
    <property type="evidence" value="ECO:0007669"/>
    <property type="project" value="UniProtKB-SubCell"/>
</dbReference>
<keyword evidence="6 8" id="KW-1133">Transmembrane helix</keyword>
<feature type="transmembrane region" description="Helical" evidence="8">
    <location>
        <begin position="194"/>
        <end position="224"/>
    </location>
</feature>
<evidence type="ECO:0000313" key="9">
    <source>
        <dbReference type="EMBL" id="CCH76435.1"/>
    </source>
</evidence>
<comment type="similarity">
    <text evidence="2">Belongs to the AzlC family.</text>
</comment>
<sequence>MTGATSDTRRREVVRQSWSVGIATGAYGISFGALAVAAGLTVWQAQALSALMFTGGSQFAFVGIVGSGGLAAAPAAIATAAMLGVRNGLYALQTSRLLAVRGHRRVAAAHLTIDESTAVSVAQAEPTLGRVGFWHTGIAVFVLWNAATLAGALVGNALGDPRRYGLDAAASAAFCALLWPRLTTPQARLTAGIAIVIALGISPSVAAGIPVLAASLAAVGVGVISARSARSARDGAGREDRPTEDAP</sequence>
<dbReference type="STRING" id="1194083.BN12_1260013"/>
<keyword evidence="10" id="KW-1185">Reference proteome</keyword>
<organism evidence="9 10">
    <name type="scientific">Nostocoides japonicum T1-X7</name>
    <dbReference type="NCBI Taxonomy" id="1194083"/>
    <lineage>
        <taxon>Bacteria</taxon>
        <taxon>Bacillati</taxon>
        <taxon>Actinomycetota</taxon>
        <taxon>Actinomycetes</taxon>
        <taxon>Micrococcales</taxon>
        <taxon>Intrasporangiaceae</taxon>
        <taxon>Nostocoides</taxon>
    </lineage>
</organism>
<dbReference type="OrthoDB" id="5195391at2"/>
<proteinExistence type="inferred from homology"/>
<gene>
    <name evidence="9" type="ORF">BN12_1260013</name>
</gene>
<evidence type="ECO:0000256" key="5">
    <source>
        <dbReference type="ARBA" id="ARBA00022692"/>
    </source>
</evidence>
<evidence type="ECO:0000256" key="4">
    <source>
        <dbReference type="ARBA" id="ARBA00022475"/>
    </source>
</evidence>
<feature type="transmembrane region" description="Helical" evidence="8">
    <location>
        <begin position="59"/>
        <end position="83"/>
    </location>
</feature>
<evidence type="ECO:0000256" key="6">
    <source>
        <dbReference type="ARBA" id="ARBA00022989"/>
    </source>
</evidence>
<evidence type="ECO:0000256" key="2">
    <source>
        <dbReference type="ARBA" id="ARBA00010735"/>
    </source>
</evidence>
<evidence type="ECO:0000313" key="10">
    <source>
        <dbReference type="Proteomes" id="UP000035721"/>
    </source>
</evidence>
<dbReference type="GO" id="GO:1903785">
    <property type="term" value="P:L-valine transmembrane transport"/>
    <property type="evidence" value="ECO:0007669"/>
    <property type="project" value="TreeGrafter"/>
</dbReference>
<evidence type="ECO:0000256" key="8">
    <source>
        <dbReference type="SAM" id="Phobius"/>
    </source>
</evidence>
<evidence type="ECO:0000256" key="7">
    <source>
        <dbReference type="ARBA" id="ARBA00023136"/>
    </source>
</evidence>
<feature type="transmembrane region" description="Helical" evidence="8">
    <location>
        <begin position="20"/>
        <end position="43"/>
    </location>
</feature>